<evidence type="ECO:0000256" key="4">
    <source>
        <dbReference type="ARBA" id="ARBA00022692"/>
    </source>
</evidence>
<gene>
    <name evidence="14" type="ORF">BHM03_00004143</name>
</gene>
<feature type="domain" description="MADS-box" evidence="13">
    <location>
        <begin position="180"/>
        <end position="228"/>
    </location>
</feature>
<evidence type="ECO:0000256" key="1">
    <source>
        <dbReference type="ARBA" id="ARBA00004123"/>
    </source>
</evidence>
<evidence type="ECO:0000256" key="7">
    <source>
        <dbReference type="ARBA" id="ARBA00023125"/>
    </source>
</evidence>
<dbReference type="Pfam" id="PF01679">
    <property type="entry name" value="Pmp3"/>
    <property type="match status" value="1"/>
</dbReference>
<evidence type="ECO:0000256" key="11">
    <source>
        <dbReference type="SAM" id="Coils"/>
    </source>
</evidence>
<feature type="coiled-coil region" evidence="11">
    <location>
        <begin position="266"/>
        <end position="293"/>
    </location>
</feature>
<dbReference type="PANTHER" id="PTHR48019">
    <property type="entry name" value="SERUM RESPONSE FACTOR HOMOLOG"/>
    <property type="match status" value="1"/>
</dbReference>
<dbReference type="GO" id="GO:0016020">
    <property type="term" value="C:membrane"/>
    <property type="evidence" value="ECO:0007669"/>
    <property type="project" value="UniProtKB-SubCell"/>
</dbReference>
<dbReference type="CDD" id="cd00266">
    <property type="entry name" value="MADS_SRF_like"/>
    <property type="match status" value="1"/>
</dbReference>
<name>A0A445MAA7_ENSVE</name>
<organism evidence="14">
    <name type="scientific">Ensete ventricosum</name>
    <name type="common">Abyssinian banana</name>
    <name type="synonym">Musa ensete</name>
    <dbReference type="NCBI Taxonomy" id="4639"/>
    <lineage>
        <taxon>Eukaryota</taxon>
        <taxon>Viridiplantae</taxon>
        <taxon>Streptophyta</taxon>
        <taxon>Embryophyta</taxon>
        <taxon>Tracheophyta</taxon>
        <taxon>Spermatophyta</taxon>
        <taxon>Magnoliopsida</taxon>
        <taxon>Liliopsida</taxon>
        <taxon>Zingiberales</taxon>
        <taxon>Musaceae</taxon>
        <taxon>Ensete</taxon>
    </lineage>
</organism>
<evidence type="ECO:0000256" key="3">
    <source>
        <dbReference type="ARBA" id="ARBA00009530"/>
    </source>
</evidence>
<accession>A0A445MAA7</accession>
<keyword evidence="10" id="KW-0539">Nucleus</keyword>
<dbReference type="Proteomes" id="UP000290560">
    <property type="component" value="Unassembled WGS sequence"/>
</dbReference>
<evidence type="ECO:0000256" key="8">
    <source>
        <dbReference type="ARBA" id="ARBA00023136"/>
    </source>
</evidence>
<keyword evidence="9" id="KW-0804">Transcription</keyword>
<dbReference type="SMART" id="SM00432">
    <property type="entry name" value="MADS"/>
    <property type="match status" value="1"/>
</dbReference>
<protein>
    <recommendedName>
        <fullName evidence="13">MADS-box domain-containing protein</fullName>
    </recommendedName>
</protein>
<keyword evidence="5" id="KW-1133">Transmembrane helix</keyword>
<dbReference type="InterPro" id="IPR000612">
    <property type="entry name" value="PMP3"/>
</dbReference>
<evidence type="ECO:0000256" key="2">
    <source>
        <dbReference type="ARBA" id="ARBA00004370"/>
    </source>
</evidence>
<proteinExistence type="inferred from homology"/>
<evidence type="ECO:0000256" key="5">
    <source>
        <dbReference type="ARBA" id="ARBA00022989"/>
    </source>
</evidence>
<evidence type="ECO:0000256" key="6">
    <source>
        <dbReference type="ARBA" id="ARBA00023015"/>
    </source>
</evidence>
<dbReference type="SUPFAM" id="SSF55455">
    <property type="entry name" value="SRF-like"/>
    <property type="match status" value="1"/>
</dbReference>
<evidence type="ECO:0000256" key="9">
    <source>
        <dbReference type="ARBA" id="ARBA00023163"/>
    </source>
</evidence>
<dbReference type="PROSITE" id="PS01309">
    <property type="entry name" value="UPF0057"/>
    <property type="match status" value="1"/>
</dbReference>
<evidence type="ECO:0000256" key="12">
    <source>
        <dbReference type="SAM" id="MobiDB-lite"/>
    </source>
</evidence>
<keyword evidence="8" id="KW-0472">Membrane</keyword>
<evidence type="ECO:0000313" key="14">
    <source>
        <dbReference type="EMBL" id="RZR71192.1"/>
    </source>
</evidence>
<keyword evidence="4" id="KW-0812">Transmembrane</keyword>
<dbReference type="GO" id="GO:0000987">
    <property type="term" value="F:cis-regulatory region sequence-specific DNA binding"/>
    <property type="evidence" value="ECO:0007669"/>
    <property type="project" value="InterPro"/>
</dbReference>
<dbReference type="GO" id="GO:0005634">
    <property type="term" value="C:nucleus"/>
    <property type="evidence" value="ECO:0007669"/>
    <property type="project" value="UniProtKB-SubCell"/>
</dbReference>
<keyword evidence="11" id="KW-0175">Coiled coil</keyword>
<dbReference type="InterPro" id="IPR036879">
    <property type="entry name" value="TF_MADSbox_sf"/>
</dbReference>
<dbReference type="AlphaFoldDB" id="A0A445MAA7"/>
<dbReference type="EMBL" id="KV875502">
    <property type="protein sequence ID" value="RZR71192.1"/>
    <property type="molecule type" value="Genomic_DNA"/>
</dbReference>
<feature type="region of interest" description="Disordered" evidence="12">
    <location>
        <begin position="1"/>
        <end position="50"/>
    </location>
</feature>
<dbReference type="PROSITE" id="PS50066">
    <property type="entry name" value="MADS_BOX_2"/>
    <property type="match status" value="1"/>
</dbReference>
<dbReference type="Pfam" id="PF00319">
    <property type="entry name" value="SRF-TF"/>
    <property type="match status" value="1"/>
</dbReference>
<dbReference type="GO" id="GO:0046983">
    <property type="term" value="F:protein dimerization activity"/>
    <property type="evidence" value="ECO:0007669"/>
    <property type="project" value="InterPro"/>
</dbReference>
<dbReference type="InterPro" id="IPR033897">
    <property type="entry name" value="SRF-like_MADS-box"/>
</dbReference>
<dbReference type="GO" id="GO:0000981">
    <property type="term" value="F:DNA-binding transcription factor activity, RNA polymerase II-specific"/>
    <property type="evidence" value="ECO:0007669"/>
    <property type="project" value="InterPro"/>
</dbReference>
<dbReference type="FunFam" id="3.40.1810.10:FF:000024">
    <property type="entry name" value="Agamous-like MADS-box protein AGL80"/>
    <property type="match status" value="1"/>
</dbReference>
<dbReference type="InterPro" id="IPR050142">
    <property type="entry name" value="MADS-box/MEF2_TF"/>
</dbReference>
<sequence length="411" mass="46078">MVGGRRRNGNEQPQPHPATGLVTRARGRRWRGPRRPFPHGRGPGNAYGRVTLPPTSSTDVANCIDIVLAIILPPLGVFLKFGCKVRMCSAVVCMHPSCCSLRSRKKTVAESEFFLLSCSVTNVEFLTKVWPGECRTLPSHVAIYLRHGHASGHSVSPEEYCKITEIGVTAIACDEVETRMARKKVNLAWIANDSTRRATFKKRKKGLMKKVSELATLCNVKACMIIYGPQEHQPEAWPSAQEAARLLERFKSMPEMEKSRKMMDQEGFLRQRAAKLQEQLRRQERDNRELEVSLLMHQAVAGRSLYDVNVEDATSLAWMVDSKLKSVQDRINQQTTQLALRSAAEASGTAQITAKNPMEMAMDSLQRQNWLLDAMHPSENLVFGGGGGEEIMPISCVEHNSSWLDLYFPFN</sequence>
<evidence type="ECO:0000259" key="13">
    <source>
        <dbReference type="PROSITE" id="PS50066"/>
    </source>
</evidence>
<feature type="compositionally biased region" description="Basic residues" evidence="12">
    <location>
        <begin position="25"/>
        <end position="38"/>
    </location>
</feature>
<dbReference type="PRINTS" id="PR00404">
    <property type="entry name" value="MADSDOMAIN"/>
</dbReference>
<keyword evidence="6" id="KW-0805">Transcription regulation</keyword>
<evidence type="ECO:0000256" key="10">
    <source>
        <dbReference type="ARBA" id="ARBA00023242"/>
    </source>
</evidence>
<comment type="subcellular location">
    <subcellularLocation>
        <location evidence="2">Membrane</location>
    </subcellularLocation>
    <subcellularLocation>
        <location evidence="1">Nucleus</location>
    </subcellularLocation>
</comment>
<comment type="similarity">
    <text evidence="3">Belongs to the UPF0057 (PMP3) family.</text>
</comment>
<dbReference type="Gene3D" id="3.40.1810.10">
    <property type="entry name" value="Transcription factor, MADS-box"/>
    <property type="match status" value="1"/>
</dbReference>
<reference evidence="14" key="1">
    <citation type="journal article" date="2018" name="Data Brief">
        <title>Genome sequence data from 17 accessions of Ensete ventricosum, a staple food crop for millions in Ethiopia.</title>
        <authorList>
            <person name="Yemataw Z."/>
            <person name="Muzemil S."/>
            <person name="Ambachew D."/>
            <person name="Tripathi L."/>
            <person name="Tesfaye K."/>
            <person name="Chala A."/>
            <person name="Farbos A."/>
            <person name="O'Neill P."/>
            <person name="Moore K."/>
            <person name="Grant M."/>
            <person name="Studholme D.J."/>
        </authorList>
    </citation>
    <scope>NUCLEOTIDE SEQUENCE [LARGE SCALE GENOMIC DNA]</scope>
    <source>
        <tissue evidence="14">Leaf</tissue>
    </source>
</reference>
<dbReference type="InterPro" id="IPR002100">
    <property type="entry name" value="TF_MADSbox"/>
</dbReference>
<keyword evidence="7" id="KW-0238">DNA-binding</keyword>
<dbReference type="GO" id="GO:0045944">
    <property type="term" value="P:positive regulation of transcription by RNA polymerase II"/>
    <property type="evidence" value="ECO:0007669"/>
    <property type="project" value="InterPro"/>
</dbReference>